<dbReference type="STRING" id="39692.BST38_24035"/>
<evidence type="ECO:0008006" key="5">
    <source>
        <dbReference type="Google" id="ProtNLM"/>
    </source>
</evidence>
<dbReference type="Pfam" id="PF11259">
    <property type="entry name" value="DUF3060"/>
    <property type="match status" value="1"/>
</dbReference>
<gene>
    <name evidence="3" type="ORF">MPP7335_01983</name>
</gene>
<keyword evidence="2" id="KW-0812">Transmembrane</keyword>
<keyword evidence="2" id="KW-0472">Membrane</keyword>
<name>A0A375YGM4_MYCPF</name>
<feature type="compositionally biased region" description="Basic and acidic residues" evidence="1">
    <location>
        <begin position="1"/>
        <end position="30"/>
    </location>
</feature>
<dbReference type="EMBL" id="UEGS01000001">
    <property type="protein sequence ID" value="SRX80243.1"/>
    <property type="molecule type" value="Genomic_DNA"/>
</dbReference>
<reference evidence="3 4" key="1">
    <citation type="submission" date="2018-05" db="EMBL/GenBank/DDBJ databases">
        <authorList>
            <consortium name="IHU Genomes"/>
        </authorList>
    </citation>
    <scope>NUCLEOTIDE SEQUENCE [LARGE SCALE GENOMIC DNA]</scope>
    <source>
        <strain evidence="3 4">P7335</strain>
    </source>
</reference>
<keyword evidence="4" id="KW-1185">Reference proteome</keyword>
<evidence type="ECO:0000256" key="2">
    <source>
        <dbReference type="SAM" id="Phobius"/>
    </source>
</evidence>
<protein>
    <recommendedName>
        <fullName evidence="5">DUF3060 domain-containing protein</fullName>
    </recommendedName>
</protein>
<accession>A0A375YGM4</accession>
<dbReference type="AlphaFoldDB" id="A0A375YGM4"/>
<proteinExistence type="predicted"/>
<sequence length="239" mass="25435">MCNHLRMEPDGDPEARIRDLERPLADRARANELGTQPYRLDSSPPTYRYVPPSESEGTYPVPPPLPPPLSEYPSPYSSPYYAPPQRVVHKKHSVAVWLIPVAVLVCVVTAAIGIAVYFNTGSPAVSGYTPPAPPPQVETRIDSTEQVITADAGGLVSIGGVGKTQTIVCDQGTVSISGVDNVIEVTGHCALVNVSGVENRITVESSDVLNASGFDNRITFRDGDPEITTSGSGNVIERG</sequence>
<feature type="transmembrane region" description="Helical" evidence="2">
    <location>
        <begin position="94"/>
        <end position="118"/>
    </location>
</feature>
<keyword evidence="2" id="KW-1133">Transmembrane helix</keyword>
<evidence type="ECO:0000313" key="4">
    <source>
        <dbReference type="Proteomes" id="UP000252008"/>
    </source>
</evidence>
<evidence type="ECO:0000313" key="3">
    <source>
        <dbReference type="EMBL" id="SRX80243.1"/>
    </source>
</evidence>
<dbReference type="InterPro" id="IPR021417">
    <property type="entry name" value="DUF3060"/>
</dbReference>
<feature type="region of interest" description="Disordered" evidence="1">
    <location>
        <begin position="1"/>
        <end position="66"/>
    </location>
</feature>
<dbReference type="Proteomes" id="UP000252008">
    <property type="component" value="Unassembled WGS sequence"/>
</dbReference>
<organism evidence="3 4">
    <name type="scientific">Mycolicibacterium parafortuitum</name>
    <name type="common">Mycobacterium parafortuitum</name>
    <dbReference type="NCBI Taxonomy" id="39692"/>
    <lineage>
        <taxon>Bacteria</taxon>
        <taxon>Bacillati</taxon>
        <taxon>Actinomycetota</taxon>
        <taxon>Actinomycetes</taxon>
        <taxon>Mycobacteriales</taxon>
        <taxon>Mycobacteriaceae</taxon>
        <taxon>Mycolicibacterium</taxon>
    </lineage>
</organism>
<evidence type="ECO:0000256" key="1">
    <source>
        <dbReference type="SAM" id="MobiDB-lite"/>
    </source>
</evidence>